<dbReference type="Proteomes" id="UP001341444">
    <property type="component" value="Unassembled WGS sequence"/>
</dbReference>
<evidence type="ECO:0000313" key="1">
    <source>
        <dbReference type="EMBL" id="MED1204669.1"/>
    </source>
</evidence>
<dbReference type="EMBL" id="JARMAB010000025">
    <property type="protein sequence ID" value="MED1204669.1"/>
    <property type="molecule type" value="Genomic_DNA"/>
</dbReference>
<comment type="caution">
    <text evidence="1">The sequence shown here is derived from an EMBL/GenBank/DDBJ whole genome shotgun (WGS) entry which is preliminary data.</text>
</comment>
<dbReference type="RefSeq" id="WP_066268286.1">
    <property type="nucleotide sequence ID" value="NZ_JARMAB010000025.1"/>
</dbReference>
<keyword evidence="2" id="KW-1185">Reference proteome</keyword>
<sequence>MTRLKYSVAADKIDLQENRRDEDIEFEIRVKNSEIIKDLRELRHFFESDEIFTDILFYTFKDHIQIIVKKEAYITLLLGLFKWKLLDKVEWVDEKNEGGTM</sequence>
<name>A0ABU6MJM2_9BACI</name>
<reference evidence="1 2" key="1">
    <citation type="submission" date="2023-03" db="EMBL/GenBank/DDBJ databases">
        <title>Bacillus Genome Sequencing.</title>
        <authorList>
            <person name="Dunlap C."/>
        </authorList>
    </citation>
    <scope>NUCLEOTIDE SEQUENCE [LARGE SCALE GENOMIC DNA]</scope>
    <source>
        <strain evidence="1 2">B-23453</strain>
    </source>
</reference>
<accession>A0ABU6MJM2</accession>
<proteinExistence type="predicted"/>
<protein>
    <submittedName>
        <fullName evidence="1">Uncharacterized protein</fullName>
    </submittedName>
</protein>
<organism evidence="1 2">
    <name type="scientific">Heyndrickxia acidicola</name>
    <dbReference type="NCBI Taxonomy" id="209389"/>
    <lineage>
        <taxon>Bacteria</taxon>
        <taxon>Bacillati</taxon>
        <taxon>Bacillota</taxon>
        <taxon>Bacilli</taxon>
        <taxon>Bacillales</taxon>
        <taxon>Bacillaceae</taxon>
        <taxon>Heyndrickxia</taxon>
    </lineage>
</organism>
<evidence type="ECO:0000313" key="2">
    <source>
        <dbReference type="Proteomes" id="UP001341444"/>
    </source>
</evidence>
<gene>
    <name evidence="1" type="ORF">P4T90_16605</name>
</gene>